<comment type="caution">
    <text evidence="1">The sequence shown here is derived from an EMBL/GenBank/DDBJ whole genome shotgun (WGS) entry which is preliminary data.</text>
</comment>
<gene>
    <name evidence="1" type="ORF">Pla100_55440</name>
</gene>
<evidence type="ECO:0000313" key="2">
    <source>
        <dbReference type="Proteomes" id="UP000316213"/>
    </source>
</evidence>
<accession>A0A5C5ZRF7</accession>
<reference evidence="1 2" key="1">
    <citation type="submission" date="2019-02" db="EMBL/GenBank/DDBJ databases">
        <title>Deep-cultivation of Planctomycetes and their phenomic and genomic characterization uncovers novel biology.</title>
        <authorList>
            <person name="Wiegand S."/>
            <person name="Jogler M."/>
            <person name="Boedeker C."/>
            <person name="Pinto D."/>
            <person name="Vollmers J."/>
            <person name="Rivas-Marin E."/>
            <person name="Kohn T."/>
            <person name="Peeters S.H."/>
            <person name="Heuer A."/>
            <person name="Rast P."/>
            <person name="Oberbeckmann S."/>
            <person name="Bunk B."/>
            <person name="Jeske O."/>
            <person name="Meyerdierks A."/>
            <person name="Storesund J.E."/>
            <person name="Kallscheuer N."/>
            <person name="Luecker S."/>
            <person name="Lage O.M."/>
            <person name="Pohl T."/>
            <person name="Merkel B.J."/>
            <person name="Hornburger P."/>
            <person name="Mueller R.-W."/>
            <person name="Bruemmer F."/>
            <person name="Labrenz M."/>
            <person name="Spormann A.M."/>
            <person name="Op Den Camp H."/>
            <person name="Overmann J."/>
            <person name="Amann R."/>
            <person name="Jetten M.S.M."/>
            <person name="Mascher T."/>
            <person name="Medema M.H."/>
            <person name="Devos D.P."/>
            <person name="Kaster A.-K."/>
            <person name="Ovreas L."/>
            <person name="Rohde M."/>
            <person name="Galperin M.Y."/>
            <person name="Jogler C."/>
        </authorList>
    </citation>
    <scope>NUCLEOTIDE SEQUENCE [LARGE SCALE GENOMIC DNA]</scope>
    <source>
        <strain evidence="1 2">Pla100</strain>
    </source>
</reference>
<dbReference type="AlphaFoldDB" id="A0A5C5ZRF7"/>
<sequence>MPGLRRSGCDPAYRKTKKPQGFLAKTLRCRLSPGIPDRSPVTVVEQRWRPRRSQIKSRDEDFYATTINLEVEVGSDVGTVENQALVGMNRCGCGR</sequence>
<keyword evidence="2" id="KW-1185">Reference proteome</keyword>
<name>A0A5C5ZRF7_9BACT</name>
<dbReference type="Proteomes" id="UP000316213">
    <property type="component" value="Unassembled WGS sequence"/>
</dbReference>
<organism evidence="1 2">
    <name type="scientific">Neorhodopirellula pilleata</name>
    <dbReference type="NCBI Taxonomy" id="2714738"/>
    <lineage>
        <taxon>Bacteria</taxon>
        <taxon>Pseudomonadati</taxon>
        <taxon>Planctomycetota</taxon>
        <taxon>Planctomycetia</taxon>
        <taxon>Pirellulales</taxon>
        <taxon>Pirellulaceae</taxon>
        <taxon>Neorhodopirellula</taxon>
    </lineage>
</organism>
<proteinExistence type="predicted"/>
<evidence type="ECO:0000313" key="1">
    <source>
        <dbReference type="EMBL" id="TWT89381.1"/>
    </source>
</evidence>
<dbReference type="EMBL" id="SJPM01000018">
    <property type="protein sequence ID" value="TWT89381.1"/>
    <property type="molecule type" value="Genomic_DNA"/>
</dbReference>
<protein>
    <submittedName>
        <fullName evidence="1">Uncharacterized protein</fullName>
    </submittedName>
</protein>